<feature type="region of interest" description="Disordered" evidence="1">
    <location>
        <begin position="359"/>
        <end position="390"/>
    </location>
</feature>
<comment type="caution">
    <text evidence="2">The sequence shown here is derived from an EMBL/GenBank/DDBJ whole genome shotgun (WGS) entry which is preliminary data.</text>
</comment>
<organism evidence="2 3">
    <name type="scientific">Colletotrichum zoysiae</name>
    <dbReference type="NCBI Taxonomy" id="1216348"/>
    <lineage>
        <taxon>Eukaryota</taxon>
        <taxon>Fungi</taxon>
        <taxon>Dikarya</taxon>
        <taxon>Ascomycota</taxon>
        <taxon>Pezizomycotina</taxon>
        <taxon>Sordariomycetes</taxon>
        <taxon>Hypocreomycetidae</taxon>
        <taxon>Glomerellales</taxon>
        <taxon>Glomerellaceae</taxon>
        <taxon>Colletotrichum</taxon>
        <taxon>Colletotrichum graminicola species complex</taxon>
    </lineage>
</organism>
<dbReference type="Proteomes" id="UP001232148">
    <property type="component" value="Unassembled WGS sequence"/>
</dbReference>
<dbReference type="EMBL" id="MU842853">
    <property type="protein sequence ID" value="KAK2030301.1"/>
    <property type="molecule type" value="Genomic_DNA"/>
</dbReference>
<gene>
    <name evidence="2" type="ORF">LX32DRAFT_615728</name>
</gene>
<protein>
    <recommendedName>
        <fullName evidence="4">BTB domain-containing protein</fullName>
    </recommendedName>
</protein>
<name>A0AAD9HJJ4_9PEZI</name>
<proteinExistence type="predicted"/>
<evidence type="ECO:0000313" key="2">
    <source>
        <dbReference type="EMBL" id="KAK2030301.1"/>
    </source>
</evidence>
<reference evidence="2" key="1">
    <citation type="submission" date="2021-06" db="EMBL/GenBank/DDBJ databases">
        <title>Comparative genomics, transcriptomics and evolutionary studies reveal genomic signatures of adaptation to plant cell wall in hemibiotrophic fungi.</title>
        <authorList>
            <consortium name="DOE Joint Genome Institute"/>
            <person name="Baroncelli R."/>
            <person name="Diaz J.F."/>
            <person name="Benocci T."/>
            <person name="Peng M."/>
            <person name="Battaglia E."/>
            <person name="Haridas S."/>
            <person name="Andreopoulos W."/>
            <person name="Labutti K."/>
            <person name="Pangilinan J."/>
            <person name="Floch G.L."/>
            <person name="Makela M.R."/>
            <person name="Henrissat B."/>
            <person name="Grigoriev I.V."/>
            <person name="Crouch J.A."/>
            <person name="De Vries R.P."/>
            <person name="Sukno S.A."/>
            <person name="Thon M.R."/>
        </authorList>
    </citation>
    <scope>NUCLEOTIDE SEQUENCE</scope>
    <source>
        <strain evidence="2">MAFF235873</strain>
    </source>
</reference>
<accession>A0AAD9HJJ4</accession>
<keyword evidence="3" id="KW-1185">Reference proteome</keyword>
<feature type="compositionally biased region" description="Basic and acidic residues" evidence="1">
    <location>
        <begin position="374"/>
        <end position="383"/>
    </location>
</feature>
<sequence>MVDEIVHAVDPQGDVVLVLRNPKAPFAVWKDTDWAPPPVQPVQPGKICKKCKSKSNTCKKYEICKKCRMAEQREQPSEAEQALLSHDTNAHQESEIKFLLSSRHLILASRYYDKKVNGTWEEATPHPADGRYHLEASDWDPAALLILMNVIHGRTRSVPRRVDCEMLAKIAVLVDYYDCLEAVEVFSSMWIDALNDQLPSECSRELVLWLLIAHVFHQDDVFAKITKTAVLGGQGPMPTLELPIPSIVVDLIDWRRQDAIAFILNSLNDLLVSLRKEPGDYNHVSSCVNLGALDRAMYKENLLGLSEPYLGHAVTKLETTVRAFRTPDRNSYSHRYSSGYDGSNLWTIINDRLDSESAKNKEGFSLSEVTMSDVSRREGKDKSNDDDELD</sequence>
<dbReference type="AlphaFoldDB" id="A0AAD9HJJ4"/>
<evidence type="ECO:0000313" key="3">
    <source>
        <dbReference type="Proteomes" id="UP001232148"/>
    </source>
</evidence>
<evidence type="ECO:0000256" key="1">
    <source>
        <dbReference type="SAM" id="MobiDB-lite"/>
    </source>
</evidence>
<evidence type="ECO:0008006" key="4">
    <source>
        <dbReference type="Google" id="ProtNLM"/>
    </source>
</evidence>